<dbReference type="PANTHER" id="PTHR13465">
    <property type="entry name" value="UPF0183 PROTEIN"/>
    <property type="match status" value="1"/>
</dbReference>
<evidence type="ECO:0000313" key="3">
    <source>
        <dbReference type="EMBL" id="KAA1077093.1"/>
    </source>
</evidence>
<comment type="similarity">
    <text evidence="1">Belongs to the PHAF1 family.</text>
</comment>
<protein>
    <submittedName>
        <fullName evidence="4">Uncharacterized protein</fullName>
    </submittedName>
</protein>
<evidence type="ECO:0000256" key="1">
    <source>
        <dbReference type="ARBA" id="ARBA00024339"/>
    </source>
</evidence>
<evidence type="ECO:0000313" key="5">
    <source>
        <dbReference type="EMBL" id="KAA1117309.1"/>
    </source>
</evidence>
<dbReference type="PANTHER" id="PTHR13465:SF2">
    <property type="entry name" value="PHAGOSOME ASSEMBLY FACTOR 1"/>
    <property type="match status" value="1"/>
</dbReference>
<evidence type="ECO:0000313" key="6">
    <source>
        <dbReference type="Proteomes" id="UP000324748"/>
    </source>
</evidence>
<comment type="caution">
    <text evidence="4">The sequence shown here is derived from an EMBL/GenBank/DDBJ whole genome shotgun (WGS) entry which is preliminary data.</text>
</comment>
<dbReference type="EMBL" id="VSWC01000002">
    <property type="protein sequence ID" value="KAA1117309.1"/>
    <property type="molecule type" value="Genomic_DNA"/>
</dbReference>
<dbReference type="Proteomes" id="UP000325313">
    <property type="component" value="Unassembled WGS sequence"/>
</dbReference>
<gene>
    <name evidence="5" type="ORF">PGT21_003165</name>
    <name evidence="4" type="ORF">PGT21_004114</name>
    <name evidence="3" type="ORF">PGTUg99_001220</name>
    <name evidence="2" type="ORF">PGTUg99_007564</name>
</gene>
<dbReference type="InterPro" id="IPR039156">
    <property type="entry name" value="PHAF1/BROMI"/>
</dbReference>
<keyword evidence="6" id="KW-1185">Reference proteome</keyword>
<organism evidence="4 6">
    <name type="scientific">Puccinia graminis f. sp. tritici</name>
    <dbReference type="NCBI Taxonomy" id="56615"/>
    <lineage>
        <taxon>Eukaryota</taxon>
        <taxon>Fungi</taxon>
        <taxon>Dikarya</taxon>
        <taxon>Basidiomycota</taxon>
        <taxon>Pucciniomycotina</taxon>
        <taxon>Pucciniomycetes</taxon>
        <taxon>Pucciniales</taxon>
        <taxon>Pucciniaceae</taxon>
        <taxon>Puccinia</taxon>
    </lineage>
</organism>
<name>A0A5B0PEY6_PUCGR</name>
<dbReference type="EMBL" id="VDEP01000459">
    <property type="protein sequence ID" value="KAA1077093.1"/>
    <property type="molecule type" value="Genomic_DNA"/>
</dbReference>
<accession>A0A5B0PEY6</accession>
<dbReference type="InterPro" id="IPR005373">
    <property type="entry name" value="PHAF1"/>
</dbReference>
<dbReference type="GO" id="GO:0043001">
    <property type="term" value="P:Golgi to plasma membrane protein transport"/>
    <property type="evidence" value="ECO:0007669"/>
    <property type="project" value="TreeGrafter"/>
</dbReference>
<dbReference type="EMBL" id="VDEP01000482">
    <property type="protein sequence ID" value="KAA1070933.1"/>
    <property type="molecule type" value="Genomic_DNA"/>
</dbReference>
<evidence type="ECO:0000313" key="2">
    <source>
        <dbReference type="EMBL" id="KAA1070933.1"/>
    </source>
</evidence>
<evidence type="ECO:0000313" key="7">
    <source>
        <dbReference type="Proteomes" id="UP000325313"/>
    </source>
</evidence>
<evidence type="ECO:0000313" key="4">
    <source>
        <dbReference type="EMBL" id="KAA1099342.1"/>
    </source>
</evidence>
<dbReference type="GO" id="GO:0005802">
    <property type="term" value="C:trans-Golgi network"/>
    <property type="evidence" value="ECO:0007669"/>
    <property type="project" value="TreeGrafter"/>
</dbReference>
<sequence>MEFSLIPGHSLGTIELGSLLWNVLSILRAEQATFKHVQICWEAGKPATGYLLLSITSPPTRLLFEGVDQRLLLIEAHQSPSHERNIGNSPSLGEWVHYQNQPISHAVGPNEPGVTLRVIHRLFGPTYPPAPHTSHHNEMVVSYPGVTFSFSHEVLSRIILSVQPTGEECKEDEGESVQLTEAYFKPRMPKYMSSIDGDLKSAKIKLGRVDLEESTSITFSFHSSSPNREIADVKVTIGSSTSEDILCEFGAPLRTFWKEDDRMKIHTHLRSNGRSGGQTEDPNPYFMSYFNIGLDFLIDPITNVVLKAILHSNIPGEVLFARYSRCPWSLRSMDGNLDIALSTDKATHTNQQIRASFAQKEAEDRKPEGLADNGKLCESFSSQAFEGSPDQRASEVPTPAISNMIEPAMLLDRTADVIDDGLVLRRPTRLYGHPGIVLEVTEDDDVETVWLF</sequence>
<dbReference type="Pfam" id="PF03676">
    <property type="entry name" value="PHAF1"/>
    <property type="match status" value="1"/>
</dbReference>
<proteinExistence type="inferred from homology"/>
<dbReference type="Proteomes" id="UP000324748">
    <property type="component" value="Unassembled WGS sequence"/>
</dbReference>
<dbReference type="AlphaFoldDB" id="A0A5B0PEY6"/>
<dbReference type="EMBL" id="VSWC01000054">
    <property type="protein sequence ID" value="KAA1099342.1"/>
    <property type="molecule type" value="Genomic_DNA"/>
</dbReference>
<dbReference type="OrthoDB" id="411211at2759"/>
<reference evidence="6 7" key="1">
    <citation type="submission" date="2019-05" db="EMBL/GenBank/DDBJ databases">
        <title>Emergence of the Ug99 lineage of the wheat stem rust pathogen through somatic hybridization.</title>
        <authorList>
            <person name="Li F."/>
            <person name="Upadhyaya N.M."/>
            <person name="Sperschneider J."/>
            <person name="Matny O."/>
            <person name="Nguyen-Phuc H."/>
            <person name="Mago R."/>
            <person name="Raley C."/>
            <person name="Miller M.E."/>
            <person name="Silverstein K.A.T."/>
            <person name="Henningsen E."/>
            <person name="Hirsch C.D."/>
            <person name="Visser B."/>
            <person name="Pretorius Z.A."/>
            <person name="Steffenson B.J."/>
            <person name="Schwessinger B."/>
            <person name="Dodds P.N."/>
            <person name="Figueroa M."/>
        </authorList>
    </citation>
    <scope>NUCLEOTIDE SEQUENCE [LARGE SCALE GENOMIC DNA]</scope>
    <source>
        <strain evidence="4">21-0</strain>
        <strain evidence="2 7">Ug99</strain>
    </source>
</reference>